<evidence type="ECO:0000259" key="5">
    <source>
        <dbReference type="PROSITE" id="PS01124"/>
    </source>
</evidence>
<comment type="caution">
    <text evidence="6">The sequence shown here is derived from an EMBL/GenBank/DDBJ whole genome shotgun (WGS) entry which is preliminary data.</text>
</comment>
<feature type="domain" description="HTH araC/xylS-type" evidence="5">
    <location>
        <begin position="164"/>
        <end position="262"/>
    </location>
</feature>
<accession>A0ABW7X062</accession>
<dbReference type="InterPro" id="IPR050204">
    <property type="entry name" value="AraC_XylS_family_regulators"/>
</dbReference>
<organism evidence="6 7">
    <name type="scientific">Nocardia xishanensis</name>
    <dbReference type="NCBI Taxonomy" id="238964"/>
    <lineage>
        <taxon>Bacteria</taxon>
        <taxon>Bacillati</taxon>
        <taxon>Actinomycetota</taxon>
        <taxon>Actinomycetes</taxon>
        <taxon>Mycobacteriales</taxon>
        <taxon>Nocardiaceae</taxon>
        <taxon>Nocardia</taxon>
    </lineage>
</organism>
<dbReference type="PANTHER" id="PTHR46796">
    <property type="entry name" value="HTH-TYPE TRANSCRIPTIONAL ACTIVATOR RHAS-RELATED"/>
    <property type="match status" value="1"/>
</dbReference>
<dbReference type="PROSITE" id="PS01124">
    <property type="entry name" value="HTH_ARAC_FAMILY_2"/>
    <property type="match status" value="1"/>
</dbReference>
<reference evidence="6 7" key="1">
    <citation type="submission" date="2024-10" db="EMBL/GenBank/DDBJ databases">
        <title>The Natural Products Discovery Center: Release of the First 8490 Sequenced Strains for Exploring Actinobacteria Biosynthetic Diversity.</title>
        <authorList>
            <person name="Kalkreuter E."/>
            <person name="Kautsar S.A."/>
            <person name="Yang D."/>
            <person name="Bader C.D."/>
            <person name="Teijaro C.N."/>
            <person name="Fluegel L."/>
            <person name="Davis C.M."/>
            <person name="Simpson J.R."/>
            <person name="Lauterbach L."/>
            <person name="Steele A.D."/>
            <person name="Gui C."/>
            <person name="Meng S."/>
            <person name="Li G."/>
            <person name="Viehrig K."/>
            <person name="Ye F."/>
            <person name="Su P."/>
            <person name="Kiefer A.F."/>
            <person name="Nichols A."/>
            <person name="Cepeda A.J."/>
            <person name="Yan W."/>
            <person name="Fan B."/>
            <person name="Jiang Y."/>
            <person name="Adhikari A."/>
            <person name="Zheng C.-J."/>
            <person name="Schuster L."/>
            <person name="Cowan T.M."/>
            <person name="Smanski M.J."/>
            <person name="Chevrette M.G."/>
            <person name="De Carvalho L.P.S."/>
            <person name="Shen B."/>
        </authorList>
    </citation>
    <scope>NUCLEOTIDE SEQUENCE [LARGE SCALE GENOMIC DNA]</scope>
    <source>
        <strain evidence="6 7">NPDC019275</strain>
    </source>
</reference>
<evidence type="ECO:0000256" key="2">
    <source>
        <dbReference type="ARBA" id="ARBA00023125"/>
    </source>
</evidence>
<name>A0ABW7X062_9NOCA</name>
<evidence type="ECO:0000256" key="4">
    <source>
        <dbReference type="SAM" id="MobiDB-lite"/>
    </source>
</evidence>
<dbReference type="EMBL" id="JBIRYO010000007">
    <property type="protein sequence ID" value="MFI2474479.1"/>
    <property type="molecule type" value="Genomic_DNA"/>
</dbReference>
<keyword evidence="3" id="KW-0804">Transcription</keyword>
<dbReference type="InterPro" id="IPR018060">
    <property type="entry name" value="HTH_AraC"/>
</dbReference>
<dbReference type="RefSeq" id="WP_364818026.1">
    <property type="nucleotide sequence ID" value="NZ_JBFAYM010000001.1"/>
</dbReference>
<proteinExistence type="predicted"/>
<evidence type="ECO:0000256" key="3">
    <source>
        <dbReference type="ARBA" id="ARBA00023163"/>
    </source>
</evidence>
<evidence type="ECO:0000313" key="6">
    <source>
        <dbReference type="EMBL" id="MFI2474479.1"/>
    </source>
</evidence>
<evidence type="ECO:0000256" key="1">
    <source>
        <dbReference type="ARBA" id="ARBA00023015"/>
    </source>
</evidence>
<evidence type="ECO:0000313" key="7">
    <source>
        <dbReference type="Proteomes" id="UP001611415"/>
    </source>
</evidence>
<feature type="region of interest" description="Disordered" evidence="4">
    <location>
        <begin position="1"/>
        <end position="27"/>
    </location>
</feature>
<dbReference type="Proteomes" id="UP001611415">
    <property type="component" value="Unassembled WGS sequence"/>
</dbReference>
<keyword evidence="1" id="KW-0805">Transcription regulation</keyword>
<protein>
    <submittedName>
        <fullName evidence="6">Helix-turn-helix transcriptional regulator</fullName>
    </submittedName>
</protein>
<dbReference type="Pfam" id="PF12833">
    <property type="entry name" value="HTH_18"/>
    <property type="match status" value="1"/>
</dbReference>
<keyword evidence="7" id="KW-1185">Reference proteome</keyword>
<dbReference type="Gene3D" id="1.10.10.60">
    <property type="entry name" value="Homeodomain-like"/>
    <property type="match status" value="1"/>
</dbReference>
<sequence length="271" mass="28671">MEKALVTDGVSATPSTPGDARTPDESHRRATALLRPGILAFGGAIRPTALHAHHTVQVLAARTPITVMDAGGVRHRGTRIIVPADAPHRIETAAEGAALYLDPETAAGATADRRAHAGGWADDQQVMPATLATAPIAEQVAAIVRELRCAPTAANGSHRHGAVTEALRLLPSLVPDHSMRGADVAKRVGLSPARLSHLFAEQVGMPLRPYILWLRLRLAVNRFRSGDDLAAAAHASGFDDSTQLTRTCRRTFGLTPAALHRAELWDLGDGA</sequence>
<keyword evidence="2" id="KW-0238">DNA-binding</keyword>
<gene>
    <name evidence="6" type="ORF">ACH49W_13975</name>
</gene>
<dbReference type="SMART" id="SM00342">
    <property type="entry name" value="HTH_ARAC"/>
    <property type="match status" value="1"/>
</dbReference>